<evidence type="ECO:0000256" key="2">
    <source>
        <dbReference type="ARBA" id="ARBA00004251"/>
    </source>
</evidence>
<comment type="similarity">
    <text evidence="3">Belongs to the RLP family.</text>
</comment>
<dbReference type="GO" id="GO:0005886">
    <property type="term" value="C:plasma membrane"/>
    <property type="evidence" value="ECO:0007669"/>
    <property type="project" value="UniProtKB-SubCell"/>
</dbReference>
<feature type="transmembrane region" description="Helical" evidence="15">
    <location>
        <begin position="709"/>
        <end position="731"/>
    </location>
</feature>
<evidence type="ECO:0000256" key="1">
    <source>
        <dbReference type="ARBA" id="ARBA00004191"/>
    </source>
</evidence>
<evidence type="ECO:0000256" key="12">
    <source>
        <dbReference type="ARBA" id="ARBA00023170"/>
    </source>
</evidence>
<dbReference type="Proteomes" id="UP001163823">
    <property type="component" value="Chromosome 11"/>
</dbReference>
<protein>
    <submittedName>
        <fullName evidence="17">Leucine-rich receptor-like kinase family protein</fullName>
    </submittedName>
</protein>
<dbReference type="PROSITE" id="PS51450">
    <property type="entry name" value="LRR"/>
    <property type="match status" value="1"/>
</dbReference>
<evidence type="ECO:0000256" key="6">
    <source>
        <dbReference type="ARBA" id="ARBA00022614"/>
    </source>
</evidence>
<keyword evidence="13" id="KW-0325">Glycoprotein</keyword>
<keyword evidence="18" id="KW-1185">Reference proteome</keyword>
<feature type="domain" description="DUF7806" evidence="16">
    <location>
        <begin position="1"/>
        <end position="29"/>
    </location>
</feature>
<organism evidence="17 18">
    <name type="scientific">Quillaja saponaria</name>
    <name type="common">Soap bark tree</name>
    <dbReference type="NCBI Taxonomy" id="32244"/>
    <lineage>
        <taxon>Eukaryota</taxon>
        <taxon>Viridiplantae</taxon>
        <taxon>Streptophyta</taxon>
        <taxon>Embryophyta</taxon>
        <taxon>Tracheophyta</taxon>
        <taxon>Spermatophyta</taxon>
        <taxon>Magnoliopsida</taxon>
        <taxon>eudicotyledons</taxon>
        <taxon>Gunneridae</taxon>
        <taxon>Pentapetalae</taxon>
        <taxon>rosids</taxon>
        <taxon>fabids</taxon>
        <taxon>Fabales</taxon>
        <taxon>Quillajaceae</taxon>
        <taxon>Quillaja</taxon>
    </lineage>
</organism>
<dbReference type="Pfam" id="PF25091">
    <property type="entry name" value="DUF7806"/>
    <property type="match status" value="1"/>
</dbReference>
<keyword evidence="17" id="KW-0418">Kinase</keyword>
<dbReference type="InterPro" id="IPR011050">
    <property type="entry name" value="Pectin_lyase_fold/virulence"/>
</dbReference>
<dbReference type="Pfam" id="PF13855">
    <property type="entry name" value="LRR_8"/>
    <property type="match status" value="1"/>
</dbReference>
<dbReference type="InterPro" id="IPR001611">
    <property type="entry name" value="Leu-rich_rpt"/>
</dbReference>
<dbReference type="EMBL" id="JARAOO010000011">
    <property type="protein sequence ID" value="KAJ7950775.1"/>
    <property type="molecule type" value="Genomic_DNA"/>
</dbReference>
<dbReference type="InterPro" id="IPR046956">
    <property type="entry name" value="RLP23-like"/>
</dbReference>
<evidence type="ECO:0000256" key="5">
    <source>
        <dbReference type="ARBA" id="ARBA00022512"/>
    </source>
</evidence>
<evidence type="ECO:0000259" key="16">
    <source>
        <dbReference type="Pfam" id="PF25091"/>
    </source>
</evidence>
<dbReference type="InterPro" id="IPR003591">
    <property type="entry name" value="Leu-rich_rpt_typical-subtyp"/>
</dbReference>
<dbReference type="SUPFAM" id="SSF51126">
    <property type="entry name" value="Pectin lyase-like"/>
    <property type="match status" value="1"/>
</dbReference>
<evidence type="ECO:0000256" key="9">
    <source>
        <dbReference type="ARBA" id="ARBA00022737"/>
    </source>
</evidence>
<dbReference type="PANTHER" id="PTHR48063:SF101">
    <property type="entry name" value="LRR RECEPTOR-LIKE SERINE_THREONINE-PROTEIN KINASE FLS2"/>
    <property type="match status" value="1"/>
</dbReference>
<evidence type="ECO:0000313" key="18">
    <source>
        <dbReference type="Proteomes" id="UP001163823"/>
    </source>
</evidence>
<dbReference type="SUPFAM" id="SSF52058">
    <property type="entry name" value="L domain-like"/>
    <property type="match status" value="2"/>
</dbReference>
<evidence type="ECO:0000256" key="4">
    <source>
        <dbReference type="ARBA" id="ARBA00022475"/>
    </source>
</evidence>
<keyword evidence="10 15" id="KW-1133">Transmembrane helix</keyword>
<keyword evidence="8" id="KW-0732">Signal</keyword>
<name>A0AAD7PDG5_QUISA</name>
<dbReference type="FunFam" id="3.80.10.10:FF:000095">
    <property type="entry name" value="LRR receptor-like serine/threonine-protein kinase GSO1"/>
    <property type="match status" value="1"/>
</dbReference>
<evidence type="ECO:0000313" key="17">
    <source>
        <dbReference type="EMBL" id="KAJ7950775.1"/>
    </source>
</evidence>
<comment type="caution">
    <text evidence="17">The sequence shown here is derived from an EMBL/GenBank/DDBJ whole genome shotgun (WGS) entry which is preliminary data.</text>
</comment>
<keyword evidence="12 17" id="KW-0675">Receptor</keyword>
<evidence type="ECO:0000256" key="11">
    <source>
        <dbReference type="ARBA" id="ARBA00023136"/>
    </source>
</evidence>
<gene>
    <name evidence="17" type="ORF">O6P43_026924</name>
</gene>
<feature type="transmembrane region" description="Helical" evidence="15">
    <location>
        <begin position="738"/>
        <end position="759"/>
    </location>
</feature>
<dbReference type="FunFam" id="3.80.10.10:FF:000111">
    <property type="entry name" value="LRR receptor-like serine/threonine-protein kinase ERECTA"/>
    <property type="match status" value="1"/>
</dbReference>
<dbReference type="GO" id="GO:0016301">
    <property type="term" value="F:kinase activity"/>
    <property type="evidence" value="ECO:0007669"/>
    <property type="project" value="UniProtKB-KW"/>
</dbReference>
<evidence type="ECO:0000256" key="3">
    <source>
        <dbReference type="ARBA" id="ARBA00009592"/>
    </source>
</evidence>
<dbReference type="InterPro" id="IPR012334">
    <property type="entry name" value="Pectin_lyas_fold"/>
</dbReference>
<dbReference type="AlphaFoldDB" id="A0AAD7PDG5"/>
<dbReference type="KEGG" id="qsa:O6P43_026924"/>
<evidence type="ECO:0000256" key="14">
    <source>
        <dbReference type="SAM" id="MobiDB-lite"/>
    </source>
</evidence>
<dbReference type="PRINTS" id="PR00019">
    <property type="entry name" value="LEURICHRPT"/>
</dbReference>
<keyword evidence="7 15" id="KW-0812">Transmembrane</keyword>
<feature type="region of interest" description="Disordered" evidence="14">
    <location>
        <begin position="681"/>
        <end position="700"/>
    </location>
</feature>
<evidence type="ECO:0000256" key="8">
    <source>
        <dbReference type="ARBA" id="ARBA00022729"/>
    </source>
</evidence>
<keyword evidence="4" id="KW-1003">Cell membrane</keyword>
<dbReference type="Gene3D" id="3.80.10.10">
    <property type="entry name" value="Ribonuclease Inhibitor"/>
    <property type="match status" value="3"/>
</dbReference>
<dbReference type="InterPro" id="IPR032675">
    <property type="entry name" value="LRR_dom_sf"/>
</dbReference>
<comment type="subcellular location">
    <subcellularLocation>
        <location evidence="2">Cell membrane</location>
        <topology evidence="2">Single-pass type I membrane protein</topology>
    </subcellularLocation>
    <subcellularLocation>
        <location evidence="1">Secreted</location>
        <location evidence="1">Cell wall</location>
    </subcellularLocation>
</comment>
<keyword evidence="5" id="KW-0964">Secreted</keyword>
<accession>A0AAD7PDG5</accession>
<dbReference type="Gene3D" id="2.160.20.10">
    <property type="entry name" value="Single-stranded right-handed beta-helix, Pectin lyase-like"/>
    <property type="match status" value="1"/>
</dbReference>
<feature type="compositionally biased region" description="Polar residues" evidence="14">
    <location>
        <begin position="686"/>
        <end position="697"/>
    </location>
</feature>
<reference evidence="17" key="1">
    <citation type="journal article" date="2023" name="Science">
        <title>Elucidation of the pathway for biosynthesis of saponin adjuvants from the soapbark tree.</title>
        <authorList>
            <person name="Reed J."/>
            <person name="Orme A."/>
            <person name="El-Demerdash A."/>
            <person name="Owen C."/>
            <person name="Martin L.B.B."/>
            <person name="Misra R.C."/>
            <person name="Kikuchi S."/>
            <person name="Rejzek M."/>
            <person name="Martin A.C."/>
            <person name="Harkess A."/>
            <person name="Leebens-Mack J."/>
            <person name="Louveau T."/>
            <person name="Stephenson M.J."/>
            <person name="Osbourn A."/>
        </authorList>
    </citation>
    <scope>NUCLEOTIDE SEQUENCE</scope>
    <source>
        <strain evidence="17">S10</strain>
    </source>
</reference>
<dbReference type="InterPro" id="IPR056708">
    <property type="entry name" value="DUF7806"/>
</dbReference>
<keyword evidence="5" id="KW-0134">Cell wall</keyword>
<evidence type="ECO:0000256" key="15">
    <source>
        <dbReference type="SAM" id="Phobius"/>
    </source>
</evidence>
<keyword evidence="17" id="KW-0808">Transferase</keyword>
<evidence type="ECO:0000256" key="13">
    <source>
        <dbReference type="ARBA" id="ARBA00023180"/>
    </source>
</evidence>
<keyword evidence="9" id="KW-0677">Repeat</keyword>
<sequence length="761" mass="85670">MYHVLSLGTFERVAPEWMREDIMFSTTMRNQPQLATCSLGFSGKMTNNIRRDLIHYKVIDPSDNPLDHRKPGTLRYGASMTKEKVRFAFKKDMQIKLKKPLLISSFTAINGRGTNIVHIASNACLMIFKNFLEHLSLSFNQLSGTFSDNISEFSSLNILDLSENLLVGSLPNIASFFPSLTKLNLDGNQFTGIPGNSFSGLFHLDTLSIADNSFKGILTETHLSDLFRLKELYLSRNSHLSLKINSDSVPPFQLNLLQLQSVKFGPKFPNWIKLQRNLTFLDMSNAEIFDSIPIWVWNTFPRLTYFNLSNNRIRGKLPPNLSIISFESIEIDLSFNNLEGPLPLFPFNLTYLDLSKNRLSGPLSILSKITSSISLIDLSDNMLSGNIPQIQCQSLCMLNLANNKLSGKIPNWLMQNWEFNSLILANNSLSGEIPIPVGNLTNLQILDLRNNNLSGELPSSLQKCKGLELLDLGGNKLFGEIPLQICQLTYIQILDISINNISGIIPECFSNFSMMALHTNLSNFSYSHYIPIELIRVRPWYFGEVTVFSEGRQQGYGISTRELLRIIDLSSNKLTGNIPSQFTNFSALVALNLSQNCLNGTIPPKIGKLKELMSLDLSRNYLSGDIPSSMADLTFLNHLDLSYNNFSGKIPSSTQLQSFNASKFIGNPLLCGLPLQQKCPGDKSFDQSQPTNNSGAGTVQEDEDEFEKWFYTGLGIKFAVGFWAICGSLILKRSWRRAYFLLMLNIKDWIYVMIVVHWARL</sequence>
<evidence type="ECO:0000256" key="10">
    <source>
        <dbReference type="ARBA" id="ARBA00022989"/>
    </source>
</evidence>
<dbReference type="Pfam" id="PF00560">
    <property type="entry name" value="LRR_1"/>
    <property type="match status" value="11"/>
</dbReference>
<keyword evidence="6" id="KW-0433">Leucine-rich repeat</keyword>
<dbReference type="SMART" id="SM00369">
    <property type="entry name" value="LRR_TYP"/>
    <property type="match status" value="5"/>
</dbReference>
<evidence type="ECO:0000256" key="7">
    <source>
        <dbReference type="ARBA" id="ARBA00022692"/>
    </source>
</evidence>
<dbReference type="PANTHER" id="PTHR48063">
    <property type="entry name" value="LRR RECEPTOR-LIKE KINASE"/>
    <property type="match status" value="1"/>
</dbReference>
<keyword evidence="11 15" id="KW-0472">Membrane</keyword>
<proteinExistence type="inferred from homology"/>